<gene>
    <name evidence="1" type="ORF">PoB_007204500</name>
</gene>
<evidence type="ECO:0000313" key="1">
    <source>
        <dbReference type="EMBL" id="GFO45540.1"/>
    </source>
</evidence>
<evidence type="ECO:0000313" key="2">
    <source>
        <dbReference type="Proteomes" id="UP000735302"/>
    </source>
</evidence>
<sequence>MQDHILVDWLDTKPKPCIYNESRFSIYCATYPHPQSPYPPSQSSTLVRNGHSKVHSYSPVEAKVQVMLISMPVIIVCEIPIRVFTLSPAVQNTYKTELIKLVKDSTLHIII</sequence>
<dbReference type="AlphaFoldDB" id="A0AAV4DND4"/>
<proteinExistence type="predicted"/>
<protein>
    <submittedName>
        <fullName evidence="1">Uncharacterized protein</fullName>
    </submittedName>
</protein>
<dbReference type="EMBL" id="BLXT01008064">
    <property type="protein sequence ID" value="GFO45540.1"/>
    <property type="molecule type" value="Genomic_DNA"/>
</dbReference>
<dbReference type="Proteomes" id="UP000735302">
    <property type="component" value="Unassembled WGS sequence"/>
</dbReference>
<comment type="caution">
    <text evidence="1">The sequence shown here is derived from an EMBL/GenBank/DDBJ whole genome shotgun (WGS) entry which is preliminary data.</text>
</comment>
<accession>A0AAV4DND4</accession>
<keyword evidence="2" id="KW-1185">Reference proteome</keyword>
<reference evidence="1 2" key="1">
    <citation type="journal article" date="2021" name="Elife">
        <title>Chloroplast acquisition without the gene transfer in kleptoplastic sea slugs, Plakobranchus ocellatus.</title>
        <authorList>
            <person name="Maeda T."/>
            <person name="Takahashi S."/>
            <person name="Yoshida T."/>
            <person name="Shimamura S."/>
            <person name="Takaki Y."/>
            <person name="Nagai Y."/>
            <person name="Toyoda A."/>
            <person name="Suzuki Y."/>
            <person name="Arimoto A."/>
            <person name="Ishii H."/>
            <person name="Satoh N."/>
            <person name="Nishiyama T."/>
            <person name="Hasebe M."/>
            <person name="Maruyama T."/>
            <person name="Minagawa J."/>
            <person name="Obokata J."/>
            <person name="Shigenobu S."/>
        </authorList>
    </citation>
    <scope>NUCLEOTIDE SEQUENCE [LARGE SCALE GENOMIC DNA]</scope>
</reference>
<organism evidence="1 2">
    <name type="scientific">Plakobranchus ocellatus</name>
    <dbReference type="NCBI Taxonomy" id="259542"/>
    <lineage>
        <taxon>Eukaryota</taxon>
        <taxon>Metazoa</taxon>
        <taxon>Spiralia</taxon>
        <taxon>Lophotrochozoa</taxon>
        <taxon>Mollusca</taxon>
        <taxon>Gastropoda</taxon>
        <taxon>Heterobranchia</taxon>
        <taxon>Euthyneura</taxon>
        <taxon>Panpulmonata</taxon>
        <taxon>Sacoglossa</taxon>
        <taxon>Placobranchoidea</taxon>
        <taxon>Plakobranchidae</taxon>
        <taxon>Plakobranchus</taxon>
    </lineage>
</organism>
<name>A0AAV4DND4_9GAST</name>